<feature type="compositionally biased region" description="Basic residues" evidence="1">
    <location>
        <begin position="32"/>
        <end position="95"/>
    </location>
</feature>
<sequence>DRRGRQGRRVTRRRPDRGPAGAAGRVPGGGHAHGRRLCRGGLRARRLRGGAARRRPTGGGRRPARGGRRRGVPPRHRDLRRGWHPLRRRRPVRRGRVPDAGGRPIGARARAGRATGPRLRGAGAPAGPTPAGALDPAQHGRGVAPLRPPRLRPGPRPRLVAGARREPPGLRAGTHRAPARRGGV</sequence>
<dbReference type="AlphaFoldDB" id="A0A6J4V7R6"/>
<gene>
    <name evidence="2" type="ORF">AVDCRST_MAG49-3377</name>
</gene>
<feature type="compositionally biased region" description="Low complexity" evidence="1">
    <location>
        <begin position="98"/>
        <end position="145"/>
    </location>
</feature>
<feature type="non-terminal residue" evidence="2">
    <location>
        <position position="184"/>
    </location>
</feature>
<name>A0A6J4V7R6_9BACT</name>
<reference evidence="2" key="1">
    <citation type="submission" date="2020-02" db="EMBL/GenBank/DDBJ databases">
        <authorList>
            <person name="Meier V. D."/>
        </authorList>
    </citation>
    <scope>NUCLEOTIDE SEQUENCE</scope>
    <source>
        <strain evidence="2">AVDCRST_MAG49</strain>
    </source>
</reference>
<keyword evidence="2" id="KW-0808">Transferase</keyword>
<dbReference type="EMBL" id="CADCWG010000226">
    <property type="protein sequence ID" value="CAA9568819.1"/>
    <property type="molecule type" value="Genomic_DNA"/>
</dbReference>
<dbReference type="GO" id="GO:0016740">
    <property type="term" value="F:transferase activity"/>
    <property type="evidence" value="ECO:0007669"/>
    <property type="project" value="UniProtKB-KW"/>
</dbReference>
<evidence type="ECO:0000313" key="2">
    <source>
        <dbReference type="EMBL" id="CAA9568819.1"/>
    </source>
</evidence>
<accession>A0A6J4V7R6</accession>
<protein>
    <submittedName>
        <fullName evidence="2">Acetyltransferase</fullName>
    </submittedName>
</protein>
<feature type="region of interest" description="Disordered" evidence="1">
    <location>
        <begin position="1"/>
        <end position="184"/>
    </location>
</feature>
<evidence type="ECO:0000256" key="1">
    <source>
        <dbReference type="SAM" id="MobiDB-lite"/>
    </source>
</evidence>
<proteinExistence type="predicted"/>
<feature type="non-terminal residue" evidence="2">
    <location>
        <position position="1"/>
    </location>
</feature>
<feature type="compositionally biased region" description="Basic residues" evidence="1">
    <location>
        <begin position="173"/>
        <end position="184"/>
    </location>
</feature>
<feature type="compositionally biased region" description="Basic residues" evidence="1">
    <location>
        <begin position="1"/>
        <end position="15"/>
    </location>
</feature>
<organism evidence="2">
    <name type="scientific">uncultured Thermomicrobiales bacterium</name>
    <dbReference type="NCBI Taxonomy" id="1645740"/>
    <lineage>
        <taxon>Bacteria</taxon>
        <taxon>Pseudomonadati</taxon>
        <taxon>Thermomicrobiota</taxon>
        <taxon>Thermomicrobia</taxon>
        <taxon>Thermomicrobiales</taxon>
        <taxon>environmental samples</taxon>
    </lineage>
</organism>